<reference evidence="2 3" key="1">
    <citation type="submission" date="2017-09" db="EMBL/GenBank/DDBJ databases">
        <authorList>
            <person name="Lee N."/>
            <person name="Cho B.-K."/>
        </authorList>
    </citation>
    <scope>NUCLEOTIDE SEQUENCE [LARGE SCALE GENOMIC DNA]</scope>
    <source>
        <strain evidence="2 3">ATCC 12853</strain>
    </source>
</reference>
<feature type="chain" id="PRO_5023869999" description="Peptidase inhibitor family I36 protein" evidence="1">
    <location>
        <begin position="29"/>
        <end position="252"/>
    </location>
</feature>
<proteinExistence type="predicted"/>
<gene>
    <name evidence="2" type="ORF">CP970_24995</name>
</gene>
<dbReference type="Proteomes" id="UP000325529">
    <property type="component" value="Chromosome"/>
</dbReference>
<feature type="signal peptide" evidence="1">
    <location>
        <begin position="1"/>
        <end position="28"/>
    </location>
</feature>
<evidence type="ECO:0000313" key="2">
    <source>
        <dbReference type="EMBL" id="QEU93730.1"/>
    </source>
</evidence>
<evidence type="ECO:0000313" key="3">
    <source>
        <dbReference type="Proteomes" id="UP000325529"/>
    </source>
</evidence>
<protein>
    <recommendedName>
        <fullName evidence="4">Peptidase inhibitor family I36 protein</fullName>
    </recommendedName>
</protein>
<dbReference type="OrthoDB" id="3696766at2"/>
<organism evidence="2 3">
    <name type="scientific">Streptomyces kanamyceticus</name>
    <dbReference type="NCBI Taxonomy" id="1967"/>
    <lineage>
        <taxon>Bacteria</taxon>
        <taxon>Bacillati</taxon>
        <taxon>Actinomycetota</taxon>
        <taxon>Actinomycetes</taxon>
        <taxon>Kitasatosporales</taxon>
        <taxon>Streptomycetaceae</taxon>
        <taxon>Streptomyces</taxon>
    </lineage>
</organism>
<dbReference type="EMBL" id="CP023699">
    <property type="protein sequence ID" value="QEU93730.1"/>
    <property type="molecule type" value="Genomic_DNA"/>
</dbReference>
<name>A0A5J6GCW1_STRKN</name>
<keyword evidence="3" id="KW-1185">Reference proteome</keyword>
<keyword evidence="1" id="KW-0732">Signal</keyword>
<dbReference type="KEGG" id="ska:CP970_24995"/>
<dbReference type="AlphaFoldDB" id="A0A5J6GCW1"/>
<evidence type="ECO:0008006" key="4">
    <source>
        <dbReference type="Google" id="ProtNLM"/>
    </source>
</evidence>
<accession>A0A5J6GCW1</accession>
<sequence length="252" mass="27157">MHISARTTVAAAALALATAGIAAAPAFADASAAQEVPGAVSGTLNTDEEARVHQEVGDAPKVEMYYHGEKIDSRSDDLGGAQVCAEVSQDGTMECFDDQEEANSVLAERAPTPESREGAAVQAASKAASKAAPKAAPKAARAAALRSSWLDCPKSWVCLWQDADFKGRRLQWPTYDTAKTRHLDQYSPSFRDKASSAYVNRPQRGVELYDFRSGMPDPHLFLGAGYTRYPNFTKISYAYGGNWNDKADAIKF</sequence>
<dbReference type="Pfam" id="PF03995">
    <property type="entry name" value="Inhibitor_I36"/>
    <property type="match status" value="1"/>
</dbReference>
<dbReference type="Gene3D" id="2.60.20.10">
    <property type="entry name" value="Crystallins"/>
    <property type="match status" value="1"/>
</dbReference>
<evidence type="ECO:0000256" key="1">
    <source>
        <dbReference type="SAM" id="SignalP"/>
    </source>
</evidence>
<dbReference type="RefSeq" id="WP_150493925.1">
    <property type="nucleotide sequence ID" value="NZ_CP023699.1"/>
</dbReference>